<keyword evidence="2" id="KW-0413">Isomerase</keyword>
<evidence type="ECO:0000313" key="5">
    <source>
        <dbReference type="Proteomes" id="UP000249130"/>
    </source>
</evidence>
<evidence type="ECO:0000256" key="2">
    <source>
        <dbReference type="ARBA" id="ARBA00023110"/>
    </source>
</evidence>
<proteinExistence type="predicted"/>
<evidence type="ECO:0000313" key="4">
    <source>
        <dbReference type="EMBL" id="RAI41601.1"/>
    </source>
</evidence>
<sequence>MNGAMLRTRLISALGGLAGALAILLAGGAVQPAAAQNVIVMVNGDPITSFDIEQRQKFATLVTRKTPSRQEVIEELIDERIKIQAGRRFRLDIGDSDVDTSYADMAKRMRMTPEQLTATLAHGGVTPGTLKSRIRADITWQQLVRGKFQSSFQFRDKDILAAAEAKRKDDQPISDKIAATEYVLRPILFVASKGGEGAETRRREAEALRARFESCDSGLPFARQLRDVAVREQIVKNSTDLAPALRDLLDKTGVGRLTSPESTPNGIEMFALCAKREIKVDAPALKEVRQEMFAEKFQAHSKKYLQELRRAAMIERR</sequence>
<comment type="caution">
    <text evidence="4">The sequence shown here is derived from an EMBL/GenBank/DDBJ whole genome shotgun (WGS) entry which is preliminary data.</text>
</comment>
<evidence type="ECO:0000256" key="1">
    <source>
        <dbReference type="ARBA" id="ARBA00022729"/>
    </source>
</evidence>
<dbReference type="InterPro" id="IPR027304">
    <property type="entry name" value="Trigger_fact/SurA_dom_sf"/>
</dbReference>
<protein>
    <recommendedName>
        <fullName evidence="3">SurA N-terminal domain-containing protein</fullName>
    </recommendedName>
</protein>
<accession>A0A327KTC1</accession>
<keyword evidence="1" id="KW-0732">Signal</keyword>
<keyword evidence="2" id="KW-0697">Rotamase</keyword>
<dbReference type="AlphaFoldDB" id="A0A327KTC1"/>
<dbReference type="OrthoDB" id="9791746at2"/>
<dbReference type="InterPro" id="IPR050280">
    <property type="entry name" value="OMP_Chaperone_SurA"/>
</dbReference>
<dbReference type="EMBL" id="NPEX01000182">
    <property type="protein sequence ID" value="RAI41601.1"/>
    <property type="molecule type" value="Genomic_DNA"/>
</dbReference>
<keyword evidence="5" id="KW-1185">Reference proteome</keyword>
<dbReference type="Pfam" id="PF09312">
    <property type="entry name" value="SurA_N"/>
    <property type="match status" value="1"/>
</dbReference>
<reference evidence="4 5" key="1">
    <citation type="submission" date="2017-07" db="EMBL/GenBank/DDBJ databases">
        <title>Draft Genome Sequences of Select Purple Nonsulfur Bacteria.</title>
        <authorList>
            <person name="Lasarre B."/>
            <person name="Mckinlay J.B."/>
        </authorList>
    </citation>
    <scope>NUCLEOTIDE SEQUENCE [LARGE SCALE GENOMIC DNA]</scope>
    <source>
        <strain evidence="4 5">DSM 5909</strain>
    </source>
</reference>
<gene>
    <name evidence="4" type="ORF">CH341_21300</name>
</gene>
<dbReference type="InterPro" id="IPR015391">
    <property type="entry name" value="SurA_N"/>
</dbReference>
<feature type="domain" description="SurA N-terminal" evidence="3">
    <location>
        <begin position="69"/>
        <end position="142"/>
    </location>
</feature>
<name>A0A327KTC1_9BRAD</name>
<organism evidence="4 5">
    <name type="scientific">Rhodoplanes roseus</name>
    <dbReference type="NCBI Taxonomy" id="29409"/>
    <lineage>
        <taxon>Bacteria</taxon>
        <taxon>Pseudomonadati</taxon>
        <taxon>Pseudomonadota</taxon>
        <taxon>Alphaproteobacteria</taxon>
        <taxon>Hyphomicrobiales</taxon>
        <taxon>Nitrobacteraceae</taxon>
        <taxon>Rhodoplanes</taxon>
    </lineage>
</organism>
<dbReference type="PANTHER" id="PTHR47637">
    <property type="entry name" value="CHAPERONE SURA"/>
    <property type="match status" value="1"/>
</dbReference>
<dbReference type="SUPFAM" id="SSF109998">
    <property type="entry name" value="Triger factor/SurA peptide-binding domain-like"/>
    <property type="match status" value="1"/>
</dbReference>
<dbReference type="PANTHER" id="PTHR47637:SF1">
    <property type="entry name" value="CHAPERONE SURA"/>
    <property type="match status" value="1"/>
</dbReference>
<dbReference type="Gene3D" id="1.10.4030.10">
    <property type="entry name" value="Porin chaperone SurA, peptide-binding domain"/>
    <property type="match status" value="1"/>
</dbReference>
<evidence type="ECO:0000259" key="3">
    <source>
        <dbReference type="Pfam" id="PF09312"/>
    </source>
</evidence>
<dbReference type="GO" id="GO:0003755">
    <property type="term" value="F:peptidyl-prolyl cis-trans isomerase activity"/>
    <property type="evidence" value="ECO:0007669"/>
    <property type="project" value="UniProtKB-KW"/>
</dbReference>
<dbReference type="Proteomes" id="UP000249130">
    <property type="component" value="Unassembled WGS sequence"/>
</dbReference>